<evidence type="ECO:0000313" key="1">
    <source>
        <dbReference type="EMBL" id="EWY81472.1"/>
    </source>
</evidence>
<accession>W9HGX3</accession>
<dbReference type="HOGENOM" id="CLU_2038134_0_0_1"/>
<dbReference type="AlphaFoldDB" id="W9HGX3"/>
<reference evidence="1 2" key="1">
    <citation type="submission" date="2011-06" db="EMBL/GenBank/DDBJ databases">
        <title>The Genome Sequence of Fusarium oxysporum FOSC 3-a.</title>
        <authorList>
            <consortium name="The Broad Institute Genome Sequencing Platform"/>
            <person name="Ma L.-J."/>
            <person name="Gale L.R."/>
            <person name="Schwartz D.C."/>
            <person name="Zhou S."/>
            <person name="Corby-Kistler H."/>
            <person name="Young S.K."/>
            <person name="Zeng Q."/>
            <person name="Gargeya S."/>
            <person name="Fitzgerald M."/>
            <person name="Haas B."/>
            <person name="Abouelleil A."/>
            <person name="Alvarado L."/>
            <person name="Arachchi H.M."/>
            <person name="Berlin A."/>
            <person name="Brown A."/>
            <person name="Chapman S.B."/>
            <person name="Chen Z."/>
            <person name="Dunbar C."/>
            <person name="Freedman E."/>
            <person name="Gearin G."/>
            <person name="Gellesch M."/>
            <person name="Goldberg J."/>
            <person name="Griggs A."/>
            <person name="Gujja S."/>
            <person name="Heiman D."/>
            <person name="Howarth C."/>
            <person name="Larson L."/>
            <person name="Lui A."/>
            <person name="MacDonald P.J.P."/>
            <person name="Mehta T."/>
            <person name="Montmayeur A."/>
            <person name="Murphy C."/>
            <person name="Neiman D."/>
            <person name="Pearson M."/>
            <person name="Priest M."/>
            <person name="Roberts A."/>
            <person name="Saif S."/>
            <person name="Shea T."/>
            <person name="Shenoy N."/>
            <person name="Sisk P."/>
            <person name="Stolte C."/>
            <person name="Sykes S."/>
            <person name="Wortman J."/>
            <person name="Nusbaum C."/>
            <person name="Birren B."/>
        </authorList>
    </citation>
    <scope>NUCLEOTIDE SEQUENCE [LARGE SCALE GENOMIC DNA]</scope>
    <source>
        <strain evidence="2">FOSC 3-a</strain>
    </source>
</reference>
<sequence>MQYLNTRQLLKIKVRLINVSFLAVNLSYGAVLPSRRRLSPLLSYRITEKYGRLNYAWPVPGKYQSDVSRWPIVKIRDIDVPYRGRISDFITTLAAKEILRFEQLVICQFICSLSPNFAMGR</sequence>
<evidence type="ECO:0000313" key="2">
    <source>
        <dbReference type="Proteomes" id="UP000030753"/>
    </source>
</evidence>
<dbReference type="EMBL" id="JH717849">
    <property type="protein sequence ID" value="EWY81472.1"/>
    <property type="molecule type" value="Genomic_DNA"/>
</dbReference>
<dbReference type="Proteomes" id="UP000030753">
    <property type="component" value="Unassembled WGS sequence"/>
</dbReference>
<organism evidence="1 2">
    <name type="scientific">Fusarium oxysporum NRRL 32931</name>
    <dbReference type="NCBI Taxonomy" id="660029"/>
    <lineage>
        <taxon>Eukaryota</taxon>
        <taxon>Fungi</taxon>
        <taxon>Dikarya</taxon>
        <taxon>Ascomycota</taxon>
        <taxon>Pezizomycotina</taxon>
        <taxon>Sordariomycetes</taxon>
        <taxon>Hypocreomycetidae</taxon>
        <taxon>Hypocreales</taxon>
        <taxon>Nectriaceae</taxon>
        <taxon>Fusarium</taxon>
        <taxon>Fusarium oxysporum species complex</taxon>
    </lineage>
</organism>
<name>W9HGX3_FUSOX</name>
<protein>
    <submittedName>
        <fullName evidence="1">Uncharacterized protein</fullName>
    </submittedName>
</protein>
<proteinExistence type="predicted"/>
<gene>
    <name evidence="1" type="ORF">FOYG_15709</name>
</gene>